<evidence type="ECO:0000256" key="2">
    <source>
        <dbReference type="ARBA" id="ARBA00023002"/>
    </source>
</evidence>
<dbReference type="EMBL" id="CP023510">
    <property type="protein sequence ID" value="ATF63461.1"/>
    <property type="molecule type" value="Genomic_DNA"/>
</dbReference>
<dbReference type="Pfam" id="PF00106">
    <property type="entry name" value="adh_short"/>
    <property type="match status" value="1"/>
</dbReference>
<dbReference type="NCBIfam" id="NF004826">
    <property type="entry name" value="PRK06182.1"/>
    <property type="match status" value="1"/>
</dbReference>
<protein>
    <submittedName>
        <fullName evidence="4">Short-chain dehydrogenase/reductase</fullName>
    </submittedName>
</protein>
<dbReference type="Proteomes" id="UP000218628">
    <property type="component" value="Chromosome"/>
</dbReference>
<dbReference type="PRINTS" id="PR00081">
    <property type="entry name" value="GDHRDH"/>
</dbReference>
<evidence type="ECO:0000313" key="4">
    <source>
        <dbReference type="EMBL" id="ATF63461.1"/>
    </source>
</evidence>
<comment type="similarity">
    <text evidence="1 3">Belongs to the short-chain dehydrogenases/reductases (SDR) family.</text>
</comment>
<reference evidence="5" key="1">
    <citation type="submission" date="2017-09" db="EMBL/GenBank/DDBJ databases">
        <title>FDA dAtabase for Regulatory Grade micrObial Sequences (FDA-ARGOS): Supporting development and validation of Infectious Disease Dx tests.</title>
        <authorList>
            <person name="Minogue T."/>
            <person name="Wolcott M."/>
            <person name="Wasieloski L."/>
            <person name="Aguilar W."/>
            <person name="Moore D."/>
            <person name="Tallon L."/>
            <person name="Sadzewicz L."/>
            <person name="Ott S."/>
            <person name="Zhao X."/>
            <person name="Nagaraj S."/>
            <person name="Vavikolanu K."/>
            <person name="Aluvathingal J."/>
            <person name="Nadendla S."/>
            <person name="Sichtig H."/>
        </authorList>
    </citation>
    <scope>NUCLEOTIDE SEQUENCE [LARGE SCALE GENOMIC DNA]</scope>
    <source>
        <strain evidence="5">FDAARGOS_369</strain>
    </source>
</reference>
<gene>
    <name evidence="4" type="ORF">CO690_07130</name>
</gene>
<dbReference type="AlphaFoldDB" id="A0A291DG04"/>
<evidence type="ECO:0000256" key="1">
    <source>
        <dbReference type="ARBA" id="ARBA00006484"/>
    </source>
</evidence>
<organism evidence="4 5">
    <name type="scientific">Rothia mucilaginosa</name>
    <dbReference type="NCBI Taxonomy" id="43675"/>
    <lineage>
        <taxon>Bacteria</taxon>
        <taxon>Bacillati</taxon>
        <taxon>Actinomycetota</taxon>
        <taxon>Actinomycetes</taxon>
        <taxon>Micrococcales</taxon>
        <taxon>Micrococcaceae</taxon>
        <taxon>Rothia</taxon>
    </lineage>
</organism>
<evidence type="ECO:0000256" key="3">
    <source>
        <dbReference type="RuleBase" id="RU000363"/>
    </source>
</evidence>
<dbReference type="InterPro" id="IPR036291">
    <property type="entry name" value="NAD(P)-bd_dom_sf"/>
</dbReference>
<proteinExistence type="inferred from homology"/>
<dbReference type="GO" id="GO:0016491">
    <property type="term" value="F:oxidoreductase activity"/>
    <property type="evidence" value="ECO:0007669"/>
    <property type="project" value="UniProtKB-KW"/>
</dbReference>
<evidence type="ECO:0000313" key="5">
    <source>
        <dbReference type="Proteomes" id="UP000218628"/>
    </source>
</evidence>
<dbReference type="CDD" id="cd05374">
    <property type="entry name" value="17beta-HSD-like_SDR_c"/>
    <property type="match status" value="1"/>
</dbReference>
<dbReference type="RefSeq" id="WP_096741014.1">
    <property type="nucleotide sequence ID" value="NZ_CP023510.1"/>
</dbReference>
<dbReference type="PANTHER" id="PTHR44169:SF6">
    <property type="entry name" value="NADPH-DEPENDENT 1-ACYLDIHYDROXYACETONE PHOSPHATE REDUCTASE"/>
    <property type="match status" value="1"/>
</dbReference>
<dbReference type="InterPro" id="IPR002347">
    <property type="entry name" value="SDR_fam"/>
</dbReference>
<dbReference type="PANTHER" id="PTHR44169">
    <property type="entry name" value="NADPH-DEPENDENT 1-ACYLDIHYDROXYACETONE PHOSPHATE REDUCTASE"/>
    <property type="match status" value="1"/>
</dbReference>
<sequence length="277" mass="30358">MPKSLQRPVVLLTGASSGIGYDLAPLLVRYGYTVYGAARRVEKVEELASEGVKALSLDVTDEASMEAAVQQIIDAEGRIDVLINNAGYGSYGAIEDVPIDEARRQFEVNLFGLARLTQLVLPHMRARGSGRILNISSMAGRITSPLGAWYHATKYALEAFSDALRMEVEEFGIDVVIIEPGGIKTPWGLIAADHLEESSRNGVYAVQAQRVAANMRKLYSPSSNLSEPKVISNAILRALEARRPKTRYLVGFGAKPSVFLHTVLPDRLFDKVARRIF</sequence>
<name>A0A291DG04_9MICC</name>
<dbReference type="SUPFAM" id="SSF51735">
    <property type="entry name" value="NAD(P)-binding Rossmann-fold domains"/>
    <property type="match status" value="1"/>
</dbReference>
<dbReference type="Gene3D" id="3.40.50.720">
    <property type="entry name" value="NAD(P)-binding Rossmann-like Domain"/>
    <property type="match status" value="1"/>
</dbReference>
<dbReference type="PRINTS" id="PR00080">
    <property type="entry name" value="SDRFAMILY"/>
</dbReference>
<keyword evidence="2" id="KW-0560">Oxidoreductase</keyword>
<accession>A0A291DG04</accession>